<accession>A0A1F7FAF9</accession>
<gene>
    <name evidence="2" type="ORF">A2519_11780</name>
</gene>
<dbReference type="Proteomes" id="UP000179243">
    <property type="component" value="Unassembled WGS sequence"/>
</dbReference>
<comment type="caution">
    <text evidence="2">The sequence shown here is derived from an EMBL/GenBank/DDBJ whole genome shotgun (WGS) entry which is preliminary data.</text>
</comment>
<dbReference type="EMBL" id="MFYX01000085">
    <property type="protein sequence ID" value="OGK03588.1"/>
    <property type="molecule type" value="Genomic_DNA"/>
</dbReference>
<protein>
    <submittedName>
        <fullName evidence="2">Uncharacterized protein</fullName>
    </submittedName>
</protein>
<evidence type="ECO:0000256" key="1">
    <source>
        <dbReference type="SAM" id="Coils"/>
    </source>
</evidence>
<proteinExistence type="predicted"/>
<evidence type="ECO:0000313" key="3">
    <source>
        <dbReference type="Proteomes" id="UP000179243"/>
    </source>
</evidence>
<evidence type="ECO:0000313" key="2">
    <source>
        <dbReference type="EMBL" id="OGK03588.1"/>
    </source>
</evidence>
<feature type="coiled-coil region" evidence="1">
    <location>
        <begin position="80"/>
        <end position="107"/>
    </location>
</feature>
<dbReference type="AlphaFoldDB" id="A0A1F7FAF9"/>
<keyword evidence="1" id="KW-0175">Coiled coil</keyword>
<organism evidence="2 3">
    <name type="scientific">Candidatus Raymondbacteria bacterium RIFOXYD12_FULL_49_13</name>
    <dbReference type="NCBI Taxonomy" id="1817890"/>
    <lineage>
        <taxon>Bacteria</taxon>
        <taxon>Raymondiibacteriota</taxon>
    </lineage>
</organism>
<sequence length="117" mass="13279">MADKLEELKNILVGDELRKFDTKFMEFGDQLKKMSESSNSSQVAEKLNTIKAESDGEIAKVNDKIVKMQKNIEAGFSKIVDTLNGQFKKLEEDLAKNKQDLQAIRDKFDGFKKLFGS</sequence>
<reference evidence="2 3" key="1">
    <citation type="journal article" date="2016" name="Nat. Commun.">
        <title>Thousands of microbial genomes shed light on interconnected biogeochemical processes in an aquifer system.</title>
        <authorList>
            <person name="Anantharaman K."/>
            <person name="Brown C.T."/>
            <person name="Hug L.A."/>
            <person name="Sharon I."/>
            <person name="Castelle C.J."/>
            <person name="Probst A.J."/>
            <person name="Thomas B.C."/>
            <person name="Singh A."/>
            <person name="Wilkins M.J."/>
            <person name="Karaoz U."/>
            <person name="Brodie E.L."/>
            <person name="Williams K.H."/>
            <person name="Hubbard S.S."/>
            <person name="Banfield J.F."/>
        </authorList>
    </citation>
    <scope>NUCLEOTIDE SEQUENCE [LARGE SCALE GENOMIC DNA]</scope>
</reference>
<name>A0A1F7FAF9_UNCRA</name>